<dbReference type="AlphaFoldDB" id="A0A2R8B7J0"/>
<keyword evidence="3" id="KW-1185">Reference proteome</keyword>
<dbReference type="PRINTS" id="PR00598">
    <property type="entry name" value="HTHMARR"/>
</dbReference>
<dbReference type="SMART" id="SM00347">
    <property type="entry name" value="HTH_MARR"/>
    <property type="match status" value="1"/>
</dbReference>
<accession>A0A2R8B7J0</accession>
<proteinExistence type="predicted"/>
<evidence type="ECO:0000313" key="2">
    <source>
        <dbReference type="EMBL" id="SPH18483.1"/>
    </source>
</evidence>
<dbReference type="InterPro" id="IPR036390">
    <property type="entry name" value="WH_DNA-bd_sf"/>
</dbReference>
<dbReference type="Proteomes" id="UP000244924">
    <property type="component" value="Unassembled WGS sequence"/>
</dbReference>
<dbReference type="EMBL" id="OMOQ01000001">
    <property type="protein sequence ID" value="SPH18483.1"/>
    <property type="molecule type" value="Genomic_DNA"/>
</dbReference>
<dbReference type="GO" id="GO:0003700">
    <property type="term" value="F:DNA-binding transcription factor activity"/>
    <property type="evidence" value="ECO:0007669"/>
    <property type="project" value="InterPro"/>
</dbReference>
<dbReference type="PANTHER" id="PTHR33164">
    <property type="entry name" value="TRANSCRIPTIONAL REGULATOR, MARR FAMILY"/>
    <property type="match status" value="1"/>
</dbReference>
<protein>
    <submittedName>
        <fullName evidence="2">HTH-type transcriptional repressor NicR</fullName>
    </submittedName>
</protein>
<dbReference type="SUPFAM" id="SSF46785">
    <property type="entry name" value="Winged helix' DNA-binding domain"/>
    <property type="match status" value="1"/>
</dbReference>
<name>A0A2R8B7J0_9RHOB</name>
<dbReference type="PANTHER" id="PTHR33164:SF95">
    <property type="entry name" value="TRANSCRIPTIONAL REGULATOR"/>
    <property type="match status" value="1"/>
</dbReference>
<dbReference type="GO" id="GO:0006950">
    <property type="term" value="P:response to stress"/>
    <property type="evidence" value="ECO:0007669"/>
    <property type="project" value="TreeGrafter"/>
</dbReference>
<organism evidence="2 3">
    <name type="scientific">Albidovulum aquaemixtae</name>
    <dbReference type="NCBI Taxonomy" id="1542388"/>
    <lineage>
        <taxon>Bacteria</taxon>
        <taxon>Pseudomonadati</taxon>
        <taxon>Pseudomonadota</taxon>
        <taxon>Alphaproteobacteria</taxon>
        <taxon>Rhodobacterales</taxon>
        <taxon>Paracoccaceae</taxon>
        <taxon>Albidovulum</taxon>
    </lineage>
</organism>
<feature type="domain" description="HTH marR-type" evidence="1">
    <location>
        <begin position="1"/>
        <end position="138"/>
    </location>
</feature>
<dbReference type="RefSeq" id="WP_245890818.1">
    <property type="nucleotide sequence ID" value="NZ_OMOQ01000001.1"/>
</dbReference>
<dbReference type="PROSITE" id="PS50995">
    <property type="entry name" value="HTH_MARR_2"/>
    <property type="match status" value="1"/>
</dbReference>
<dbReference type="InterPro" id="IPR036388">
    <property type="entry name" value="WH-like_DNA-bd_sf"/>
</dbReference>
<evidence type="ECO:0000259" key="1">
    <source>
        <dbReference type="PROSITE" id="PS50995"/>
    </source>
</evidence>
<evidence type="ECO:0000313" key="3">
    <source>
        <dbReference type="Proteomes" id="UP000244924"/>
    </source>
</evidence>
<sequence length="138" mass="15427">MDKETRYRLEDQIGFKLRLANQRHLEIFAAEMPELTPRQFSALVKLNDEGALSQNHLGRLVAMDAATTKGVVERLARKGLIATAPSATDRRRIDISLTEAGRALLTEVVPVAQRISARTTHNLTAREAERLLTLLDKL</sequence>
<dbReference type="Pfam" id="PF01047">
    <property type="entry name" value="MarR"/>
    <property type="match status" value="1"/>
</dbReference>
<dbReference type="InterPro" id="IPR000835">
    <property type="entry name" value="HTH_MarR-typ"/>
</dbReference>
<gene>
    <name evidence="2" type="primary">nicR</name>
    <name evidence="2" type="ORF">DEA8626_02021</name>
</gene>
<dbReference type="Gene3D" id="1.10.10.10">
    <property type="entry name" value="Winged helix-like DNA-binding domain superfamily/Winged helix DNA-binding domain"/>
    <property type="match status" value="1"/>
</dbReference>
<reference evidence="2 3" key="1">
    <citation type="submission" date="2018-03" db="EMBL/GenBank/DDBJ databases">
        <authorList>
            <person name="Keele B.F."/>
        </authorList>
    </citation>
    <scope>NUCLEOTIDE SEQUENCE [LARGE SCALE GENOMIC DNA]</scope>
    <source>
        <strain evidence="2 3">CECT 8626</strain>
    </source>
</reference>
<dbReference type="InterPro" id="IPR039422">
    <property type="entry name" value="MarR/SlyA-like"/>
</dbReference>